<evidence type="ECO:0000256" key="3">
    <source>
        <dbReference type="ARBA" id="ARBA00022723"/>
    </source>
</evidence>
<dbReference type="InParanoid" id="A0A3N0VM35"/>
<protein>
    <submittedName>
        <fullName evidence="9">Cytochrome c</fullName>
    </submittedName>
</protein>
<keyword evidence="5 6" id="KW-0408">Iron</keyword>
<evidence type="ECO:0000256" key="6">
    <source>
        <dbReference type="PROSITE-ProRule" id="PRU00433"/>
    </source>
</evidence>
<dbReference type="EMBL" id="RJVO01000001">
    <property type="protein sequence ID" value="ROH93815.1"/>
    <property type="molecule type" value="Genomic_DNA"/>
</dbReference>
<evidence type="ECO:0000256" key="2">
    <source>
        <dbReference type="ARBA" id="ARBA00022617"/>
    </source>
</evidence>
<evidence type="ECO:0000313" key="9">
    <source>
        <dbReference type="EMBL" id="ROH93815.1"/>
    </source>
</evidence>
<dbReference type="AlphaFoldDB" id="A0A3N0VM35"/>
<dbReference type="PANTHER" id="PTHR33751:SF9">
    <property type="entry name" value="CYTOCHROME C4"/>
    <property type="match status" value="1"/>
</dbReference>
<organism evidence="9 10">
    <name type="scientific">Stagnimonas aquatica</name>
    <dbReference type="NCBI Taxonomy" id="2689987"/>
    <lineage>
        <taxon>Bacteria</taxon>
        <taxon>Pseudomonadati</taxon>
        <taxon>Pseudomonadota</taxon>
        <taxon>Gammaproteobacteria</taxon>
        <taxon>Nevskiales</taxon>
        <taxon>Nevskiaceae</taxon>
        <taxon>Stagnimonas</taxon>
    </lineage>
</organism>
<keyword evidence="1" id="KW-0813">Transport</keyword>
<dbReference type="PANTHER" id="PTHR33751">
    <property type="entry name" value="CBB3-TYPE CYTOCHROME C OXIDASE SUBUNIT FIXP"/>
    <property type="match status" value="1"/>
</dbReference>
<dbReference type="Pfam" id="PF00034">
    <property type="entry name" value="Cytochrom_C"/>
    <property type="match status" value="1"/>
</dbReference>
<evidence type="ECO:0000256" key="5">
    <source>
        <dbReference type="ARBA" id="ARBA00023004"/>
    </source>
</evidence>
<keyword evidence="10" id="KW-1185">Reference proteome</keyword>
<sequence>MNQFCRAAFAALALVGATAVQAAPVEKPEKAVTCAACHGETGVSTIGMYPIIAGQYANYIEHALKDYRSGARKNAIMGAQAANLSDADIKQLSQWFSQQPGPLYTPSVHGELHK</sequence>
<dbReference type="InterPro" id="IPR009056">
    <property type="entry name" value="Cyt_c-like_dom"/>
</dbReference>
<dbReference type="InterPro" id="IPR050597">
    <property type="entry name" value="Cytochrome_c_Oxidase_Subunit"/>
</dbReference>
<dbReference type="GO" id="GO:0009055">
    <property type="term" value="F:electron transfer activity"/>
    <property type="evidence" value="ECO:0007669"/>
    <property type="project" value="InterPro"/>
</dbReference>
<evidence type="ECO:0000259" key="8">
    <source>
        <dbReference type="PROSITE" id="PS51007"/>
    </source>
</evidence>
<evidence type="ECO:0000256" key="4">
    <source>
        <dbReference type="ARBA" id="ARBA00022982"/>
    </source>
</evidence>
<feature type="chain" id="PRO_5018221276" evidence="7">
    <location>
        <begin position="23"/>
        <end position="114"/>
    </location>
</feature>
<evidence type="ECO:0000313" key="10">
    <source>
        <dbReference type="Proteomes" id="UP000282106"/>
    </source>
</evidence>
<gene>
    <name evidence="9" type="ORF">ED208_01180</name>
</gene>
<evidence type="ECO:0000256" key="7">
    <source>
        <dbReference type="SAM" id="SignalP"/>
    </source>
</evidence>
<dbReference type="GO" id="GO:0020037">
    <property type="term" value="F:heme binding"/>
    <property type="evidence" value="ECO:0007669"/>
    <property type="project" value="InterPro"/>
</dbReference>
<dbReference type="PROSITE" id="PS51007">
    <property type="entry name" value="CYTC"/>
    <property type="match status" value="1"/>
</dbReference>
<feature type="signal peptide" evidence="7">
    <location>
        <begin position="1"/>
        <end position="22"/>
    </location>
</feature>
<keyword evidence="7" id="KW-0732">Signal</keyword>
<keyword evidence="3 6" id="KW-0479">Metal-binding</keyword>
<reference evidence="9 10" key="1">
    <citation type="submission" date="2018-10" db="EMBL/GenBank/DDBJ databases">
        <authorList>
            <person name="Chen W.-M."/>
        </authorList>
    </citation>
    <scope>NUCLEOTIDE SEQUENCE [LARGE SCALE GENOMIC DNA]</scope>
    <source>
        <strain evidence="9 10">THS-13</strain>
    </source>
</reference>
<evidence type="ECO:0000256" key="1">
    <source>
        <dbReference type="ARBA" id="ARBA00022448"/>
    </source>
</evidence>
<dbReference type="GO" id="GO:0046872">
    <property type="term" value="F:metal ion binding"/>
    <property type="evidence" value="ECO:0007669"/>
    <property type="project" value="UniProtKB-KW"/>
</dbReference>
<dbReference type="SUPFAM" id="SSF46626">
    <property type="entry name" value="Cytochrome c"/>
    <property type="match status" value="1"/>
</dbReference>
<proteinExistence type="predicted"/>
<comment type="caution">
    <text evidence="9">The sequence shown here is derived from an EMBL/GenBank/DDBJ whole genome shotgun (WGS) entry which is preliminary data.</text>
</comment>
<dbReference type="Proteomes" id="UP000282106">
    <property type="component" value="Unassembled WGS sequence"/>
</dbReference>
<accession>A0A3N0VM35</accession>
<dbReference type="InterPro" id="IPR036909">
    <property type="entry name" value="Cyt_c-like_dom_sf"/>
</dbReference>
<name>A0A3N0VM35_9GAMM</name>
<feature type="domain" description="Cytochrome c" evidence="8">
    <location>
        <begin position="11"/>
        <end position="100"/>
    </location>
</feature>
<keyword evidence="4" id="KW-0249">Electron transport</keyword>
<dbReference type="Gene3D" id="1.10.760.10">
    <property type="entry name" value="Cytochrome c-like domain"/>
    <property type="match status" value="1"/>
</dbReference>
<keyword evidence="2 6" id="KW-0349">Heme</keyword>
<dbReference type="RefSeq" id="WP_123210670.1">
    <property type="nucleotide sequence ID" value="NZ_RJVO01000001.1"/>
</dbReference>